<protein>
    <submittedName>
        <fullName evidence="3">Zf-RVT domain-containing protein</fullName>
    </submittedName>
</protein>
<reference evidence="1 2" key="2">
    <citation type="submission" date="2018-11" db="EMBL/GenBank/DDBJ databases">
        <authorList>
            <consortium name="Pathogen Informatics"/>
        </authorList>
    </citation>
    <scope>NUCLEOTIDE SEQUENCE [LARGE SCALE GENOMIC DNA]</scope>
</reference>
<accession>A0A0N4TNI3</accession>
<evidence type="ECO:0000313" key="3">
    <source>
        <dbReference type="WBParaSite" id="BPAG_0001005701-mRNA-1"/>
    </source>
</evidence>
<dbReference type="AlphaFoldDB" id="A0A0N4TNI3"/>
<dbReference type="EMBL" id="UZAD01013172">
    <property type="protein sequence ID" value="VDN91205.1"/>
    <property type="molecule type" value="Genomic_DNA"/>
</dbReference>
<dbReference type="WBParaSite" id="BPAG_0001005701-mRNA-1">
    <property type="protein sequence ID" value="BPAG_0001005701-mRNA-1"/>
    <property type="gene ID" value="BPAG_0001005701"/>
</dbReference>
<sequence length="124" mass="14525">MPYDVFRCILRSVKCIRERDLLFMAWRDIVCCHECDYTNLDDMHLIMQCSAYSTVTLVGNQIRAGFQLLYVNPFCSFAIQFDYIQQIFMLFPAVMLKSEMDPCEEVHDSTAQAIITEPKEKYAQ</sequence>
<organism evidence="3">
    <name type="scientific">Brugia pahangi</name>
    <name type="common">Filarial nematode worm</name>
    <dbReference type="NCBI Taxonomy" id="6280"/>
    <lineage>
        <taxon>Eukaryota</taxon>
        <taxon>Metazoa</taxon>
        <taxon>Ecdysozoa</taxon>
        <taxon>Nematoda</taxon>
        <taxon>Chromadorea</taxon>
        <taxon>Rhabditida</taxon>
        <taxon>Spirurina</taxon>
        <taxon>Spiruromorpha</taxon>
        <taxon>Filarioidea</taxon>
        <taxon>Onchocercidae</taxon>
        <taxon>Brugia</taxon>
    </lineage>
</organism>
<gene>
    <name evidence="1" type="ORF">BPAG_LOCUS10019</name>
</gene>
<keyword evidence="2" id="KW-1185">Reference proteome</keyword>
<name>A0A0N4TNI3_BRUPA</name>
<evidence type="ECO:0000313" key="2">
    <source>
        <dbReference type="Proteomes" id="UP000278627"/>
    </source>
</evidence>
<proteinExistence type="predicted"/>
<evidence type="ECO:0000313" key="1">
    <source>
        <dbReference type="EMBL" id="VDN91205.1"/>
    </source>
</evidence>
<dbReference type="Proteomes" id="UP000278627">
    <property type="component" value="Unassembled WGS sequence"/>
</dbReference>
<reference evidence="3" key="1">
    <citation type="submission" date="2017-02" db="UniProtKB">
        <authorList>
            <consortium name="WormBaseParasite"/>
        </authorList>
    </citation>
    <scope>IDENTIFICATION</scope>
</reference>